<evidence type="ECO:0000313" key="1">
    <source>
        <dbReference type="EMBL" id="KAK5200766.1"/>
    </source>
</evidence>
<feature type="non-terminal residue" evidence="1">
    <location>
        <position position="117"/>
    </location>
</feature>
<sequence length="117" mass="13515">MQHVSAAPRAQVQRSTTSINDLVKDLSLIRDSKSTRFPRGFMEELDKRITGVLMGKEKMPEFSDPLVKRTFAAFLNEFKETKFRKSMEKDRKVEDLLLIFYSNATKELQKGKAPDDD</sequence>
<organism evidence="1 2">
    <name type="scientific">Cryomyces antarcticus</name>
    <dbReference type="NCBI Taxonomy" id="329879"/>
    <lineage>
        <taxon>Eukaryota</taxon>
        <taxon>Fungi</taxon>
        <taxon>Dikarya</taxon>
        <taxon>Ascomycota</taxon>
        <taxon>Pezizomycotina</taxon>
        <taxon>Dothideomycetes</taxon>
        <taxon>Dothideomycetes incertae sedis</taxon>
        <taxon>Cryomyces</taxon>
    </lineage>
</organism>
<dbReference type="PANTHER" id="PTHR47263">
    <property type="entry name" value="ADENYLATE CYCLASE ACTIVATION PROTEIN GIT1"/>
    <property type="match status" value="1"/>
</dbReference>
<keyword evidence="2" id="KW-1185">Reference proteome</keyword>
<proteinExistence type="predicted"/>
<dbReference type="InterPro" id="IPR052811">
    <property type="entry name" value="Glucose_resp_signaling"/>
</dbReference>
<comment type="caution">
    <text evidence="1">The sequence shown here is derived from an EMBL/GenBank/DDBJ whole genome shotgun (WGS) entry which is preliminary data.</text>
</comment>
<reference evidence="1 2" key="1">
    <citation type="submission" date="2023-08" db="EMBL/GenBank/DDBJ databases">
        <title>Black Yeasts Isolated from many extreme environments.</title>
        <authorList>
            <person name="Coleine C."/>
            <person name="Stajich J.E."/>
            <person name="Selbmann L."/>
        </authorList>
    </citation>
    <scope>NUCLEOTIDE SEQUENCE [LARGE SCALE GENOMIC DNA]</scope>
    <source>
        <strain evidence="1 2">CCFEE 536</strain>
    </source>
</reference>
<accession>A0ABR0LP67</accession>
<gene>
    <name evidence="1" type="ORF">LTR16_004990</name>
</gene>
<protein>
    <submittedName>
        <fullName evidence="1">Uncharacterized protein</fullName>
    </submittedName>
</protein>
<name>A0ABR0LP67_9PEZI</name>
<dbReference type="EMBL" id="JAVRRA010017155">
    <property type="protein sequence ID" value="KAK5200766.1"/>
    <property type="molecule type" value="Genomic_DNA"/>
</dbReference>
<evidence type="ECO:0000313" key="2">
    <source>
        <dbReference type="Proteomes" id="UP001357485"/>
    </source>
</evidence>
<dbReference type="PANTHER" id="PTHR47263:SF1">
    <property type="entry name" value="C2 DOMAIN PROTEIN (AFU_ORTHOLOGUE AFUA_7G02350)"/>
    <property type="match status" value="1"/>
</dbReference>
<dbReference type="Proteomes" id="UP001357485">
    <property type="component" value="Unassembled WGS sequence"/>
</dbReference>